<feature type="binding site" evidence="9">
    <location>
        <position position="371"/>
    </location>
    <ligand>
        <name>Mg(2+)</name>
        <dbReference type="ChEBI" id="CHEBI:18420"/>
    </ligand>
</feature>
<keyword evidence="4 9" id="KW-0479">Metal-binding</keyword>
<comment type="caution">
    <text evidence="9">Lacks conserved residue(s) required for the propagation of feature annotation.</text>
</comment>
<evidence type="ECO:0000256" key="5">
    <source>
        <dbReference type="ARBA" id="ARBA00022741"/>
    </source>
</evidence>
<dbReference type="GO" id="GO:0005524">
    <property type="term" value="F:ATP binding"/>
    <property type="evidence" value="ECO:0007669"/>
    <property type="project" value="UniProtKB-KW"/>
</dbReference>
<sequence>MTPVLLAVNAGSATLKFRTYSRDGRHLRLHGVIDRFGSPQASLRVTEADGTLLAERGLPAGDRAAAVAAILEQLRAHGDEVTGVAHRVVHGGDLFSEPVRITPAVREALEGFVPLAPLHQPVSLGVIDAFANLAPPLPQAACFDTAFHAHQPQVASRFAIARHWHDQGVRRYGFHGLSYGSIARQLPAVGLGDARVVVCHLGSGASACALRQGVSIASSMGFSALDGLMMGTRPGALDAEVVLYWMEHEGMSIGEVRRELYKHSGLLGVSGISADMRDLLGCDVPAALEAVDLFCYRAAKEIAALATAMEGLDAVVFTAGIGERSPEVRARILARLAWLGFTVEPSANLANAQCISAADSRRSAWVLQTDEEGEMARLAAPLLAL</sequence>
<dbReference type="Proteomes" id="UP000243535">
    <property type="component" value="Unassembled WGS sequence"/>
</dbReference>
<dbReference type="InterPro" id="IPR000890">
    <property type="entry name" value="Aliphatic_acid_kin_short-chain"/>
</dbReference>
<keyword evidence="8 9" id="KW-0460">Magnesium</keyword>
<dbReference type="PANTHER" id="PTHR21060">
    <property type="entry name" value="ACETATE KINASE"/>
    <property type="match status" value="1"/>
</dbReference>
<comment type="pathway">
    <text evidence="9">Metabolic intermediate biosynthesis; acetyl-CoA biosynthesis; acetyl-CoA from acetate: step 1/2.</text>
</comment>
<dbReference type="InterPro" id="IPR004372">
    <property type="entry name" value="Ac/propionate_kinase"/>
</dbReference>
<feature type="binding site" evidence="9">
    <location>
        <position position="16"/>
    </location>
    <ligand>
        <name>ATP</name>
        <dbReference type="ChEBI" id="CHEBI:30616"/>
    </ligand>
</feature>
<comment type="similarity">
    <text evidence="1 9 10">Belongs to the acetokinase family.</text>
</comment>
<proteinExistence type="inferred from homology"/>
<dbReference type="AlphaFoldDB" id="A0A0K6GSZ9"/>
<dbReference type="GO" id="GO:0006085">
    <property type="term" value="P:acetyl-CoA biosynthetic process"/>
    <property type="evidence" value="ECO:0007669"/>
    <property type="project" value="UniProtKB-UniRule"/>
</dbReference>
<evidence type="ECO:0000313" key="12">
    <source>
        <dbReference type="Proteomes" id="UP000243535"/>
    </source>
</evidence>
<feature type="binding site" evidence="9">
    <location>
        <position position="9"/>
    </location>
    <ligand>
        <name>Mg(2+)</name>
        <dbReference type="ChEBI" id="CHEBI:18420"/>
    </ligand>
</feature>
<dbReference type="Pfam" id="PF00871">
    <property type="entry name" value="Acetate_kinase"/>
    <property type="match status" value="1"/>
</dbReference>
<feature type="binding site" evidence="9">
    <location>
        <begin position="200"/>
        <end position="204"/>
    </location>
    <ligand>
        <name>ATP</name>
        <dbReference type="ChEBI" id="CHEBI:30616"/>
    </ligand>
</feature>
<evidence type="ECO:0000256" key="10">
    <source>
        <dbReference type="RuleBase" id="RU003835"/>
    </source>
</evidence>
<evidence type="ECO:0000256" key="8">
    <source>
        <dbReference type="ARBA" id="ARBA00022842"/>
    </source>
</evidence>
<evidence type="ECO:0000256" key="2">
    <source>
        <dbReference type="ARBA" id="ARBA00022490"/>
    </source>
</evidence>
<dbReference type="EC" id="2.7.2.1" evidence="9"/>
<dbReference type="RefSeq" id="WP_055433171.1">
    <property type="nucleotide sequence ID" value="NZ_CYHA01000001.1"/>
</dbReference>
<feature type="binding site" evidence="9">
    <location>
        <position position="87"/>
    </location>
    <ligand>
        <name>substrate</name>
    </ligand>
</feature>
<dbReference type="Gene3D" id="3.30.420.40">
    <property type="match status" value="2"/>
</dbReference>
<accession>A0A0K6GSZ9</accession>
<evidence type="ECO:0000256" key="4">
    <source>
        <dbReference type="ARBA" id="ARBA00022723"/>
    </source>
</evidence>
<reference evidence="12" key="1">
    <citation type="submission" date="2015-08" db="EMBL/GenBank/DDBJ databases">
        <authorList>
            <person name="Varghese N."/>
        </authorList>
    </citation>
    <scope>NUCLEOTIDE SEQUENCE [LARGE SCALE GENOMIC DNA]</scope>
    <source>
        <strain evidence="12">DSM 17901</strain>
    </source>
</reference>
<dbReference type="NCBIfam" id="TIGR00016">
    <property type="entry name" value="ackA"/>
    <property type="match status" value="1"/>
</dbReference>
<feature type="site" description="Transition state stabilizer" evidence="9">
    <location>
        <position position="175"/>
    </location>
</feature>
<keyword evidence="6 9" id="KW-0418">Kinase</keyword>
<keyword evidence="3 9" id="KW-0808">Transferase</keyword>
<dbReference type="EMBL" id="CYHA01000001">
    <property type="protein sequence ID" value="CUA81626.1"/>
    <property type="molecule type" value="Genomic_DNA"/>
</dbReference>
<feature type="binding site" evidence="9">
    <location>
        <begin position="275"/>
        <end position="277"/>
    </location>
    <ligand>
        <name>ATP</name>
        <dbReference type="ChEBI" id="CHEBI:30616"/>
    </ligand>
</feature>
<comment type="catalytic activity">
    <reaction evidence="9">
        <text>acetate + ATP = acetyl phosphate + ADP</text>
        <dbReference type="Rhea" id="RHEA:11352"/>
        <dbReference type="ChEBI" id="CHEBI:22191"/>
        <dbReference type="ChEBI" id="CHEBI:30089"/>
        <dbReference type="ChEBI" id="CHEBI:30616"/>
        <dbReference type="ChEBI" id="CHEBI:456216"/>
        <dbReference type="EC" id="2.7.2.1"/>
    </reaction>
</comment>
<name>A0A0K6GSZ9_9NEIS</name>
<keyword evidence="7 9" id="KW-0067">ATP-binding</keyword>
<comment type="function">
    <text evidence="9">Catalyzes the formation of acetyl phosphate from acetate and ATP. Can also catalyze the reverse reaction.</text>
</comment>
<dbReference type="GO" id="GO:0005829">
    <property type="term" value="C:cytosol"/>
    <property type="evidence" value="ECO:0007669"/>
    <property type="project" value="TreeGrafter"/>
</dbReference>
<comment type="subcellular location">
    <subcellularLocation>
        <location evidence="9">Cytoplasm</location>
    </subcellularLocation>
</comment>
<evidence type="ECO:0000313" key="11">
    <source>
        <dbReference type="EMBL" id="CUA81626.1"/>
    </source>
</evidence>
<keyword evidence="12" id="KW-1185">Reference proteome</keyword>
<protein>
    <recommendedName>
        <fullName evidence="9">Acetate kinase</fullName>
        <ecNumber evidence="9">2.7.2.1</ecNumber>
    </recommendedName>
    <alternativeName>
        <fullName evidence="9">Acetokinase</fullName>
    </alternativeName>
</protein>
<comment type="subunit">
    <text evidence="9">Homodimer.</text>
</comment>
<feature type="site" description="Transition state stabilizer" evidence="9">
    <location>
        <position position="233"/>
    </location>
</feature>
<evidence type="ECO:0000256" key="7">
    <source>
        <dbReference type="ARBA" id="ARBA00022840"/>
    </source>
</evidence>
<evidence type="ECO:0000256" key="9">
    <source>
        <dbReference type="HAMAP-Rule" id="MF_00020"/>
    </source>
</evidence>
<dbReference type="PIRSF" id="PIRSF000722">
    <property type="entry name" value="Acetate_prop_kin"/>
    <property type="match status" value="1"/>
</dbReference>
<dbReference type="GO" id="GO:0008776">
    <property type="term" value="F:acetate kinase activity"/>
    <property type="evidence" value="ECO:0007669"/>
    <property type="project" value="UniProtKB-UniRule"/>
</dbReference>
<dbReference type="PROSITE" id="PS01076">
    <property type="entry name" value="ACETATE_KINASE_2"/>
    <property type="match status" value="1"/>
</dbReference>
<keyword evidence="5 9" id="KW-0547">Nucleotide-binding</keyword>
<feature type="active site" description="Proton donor/acceptor" evidence="9">
    <location>
        <position position="144"/>
    </location>
</feature>
<evidence type="ECO:0000256" key="6">
    <source>
        <dbReference type="ARBA" id="ARBA00022777"/>
    </source>
</evidence>
<dbReference type="OrthoDB" id="9802453at2"/>
<dbReference type="GO" id="GO:0000287">
    <property type="term" value="F:magnesium ion binding"/>
    <property type="evidence" value="ECO:0007669"/>
    <property type="project" value="UniProtKB-UniRule"/>
</dbReference>
<dbReference type="InterPro" id="IPR043129">
    <property type="entry name" value="ATPase_NBD"/>
</dbReference>
<dbReference type="SUPFAM" id="SSF53067">
    <property type="entry name" value="Actin-like ATPase domain"/>
    <property type="match status" value="2"/>
</dbReference>
<organism evidence="11 12">
    <name type="scientific">Gulbenkiania indica</name>
    <dbReference type="NCBI Taxonomy" id="375574"/>
    <lineage>
        <taxon>Bacteria</taxon>
        <taxon>Pseudomonadati</taxon>
        <taxon>Pseudomonadota</taxon>
        <taxon>Betaproteobacteria</taxon>
        <taxon>Neisseriales</taxon>
        <taxon>Chromobacteriaceae</taxon>
        <taxon>Gulbenkiania</taxon>
    </lineage>
</organism>
<dbReference type="HAMAP" id="MF_00020">
    <property type="entry name" value="Acetate_kinase"/>
    <property type="match status" value="1"/>
</dbReference>
<evidence type="ECO:0000256" key="3">
    <source>
        <dbReference type="ARBA" id="ARBA00022679"/>
    </source>
</evidence>
<gene>
    <name evidence="9" type="primary">ackA</name>
    <name evidence="11" type="ORF">Ga0061063_0468</name>
</gene>
<dbReference type="UniPathway" id="UPA00340">
    <property type="reaction ID" value="UER00458"/>
</dbReference>
<evidence type="ECO:0000256" key="1">
    <source>
        <dbReference type="ARBA" id="ARBA00008748"/>
    </source>
</evidence>
<dbReference type="InterPro" id="IPR023865">
    <property type="entry name" value="Aliphatic_acid_kinase_CS"/>
</dbReference>
<keyword evidence="2 9" id="KW-0963">Cytoplasm</keyword>
<dbReference type="GO" id="GO:0006083">
    <property type="term" value="P:acetate metabolic process"/>
    <property type="evidence" value="ECO:0007669"/>
    <property type="project" value="TreeGrafter"/>
</dbReference>
<dbReference type="PRINTS" id="PR00471">
    <property type="entry name" value="ACETATEKNASE"/>
</dbReference>
<dbReference type="PANTHER" id="PTHR21060:SF21">
    <property type="entry name" value="ACETATE KINASE"/>
    <property type="match status" value="1"/>
</dbReference>
<dbReference type="STRING" id="375574.GCA_001418035_00267"/>
<comment type="cofactor">
    <cofactor evidence="9">
        <name>Mg(2+)</name>
        <dbReference type="ChEBI" id="CHEBI:18420"/>
    </cofactor>
    <cofactor evidence="9">
        <name>Mn(2+)</name>
        <dbReference type="ChEBI" id="CHEBI:29035"/>
    </cofactor>
    <text evidence="9">Mg(2+). Can also accept Mn(2+).</text>
</comment>